<organism evidence="1 2">
    <name type="scientific">Phorcysia thermohydrogeniphila</name>
    <dbReference type="NCBI Taxonomy" id="936138"/>
    <lineage>
        <taxon>Bacteria</taxon>
        <taxon>Pseudomonadati</taxon>
        <taxon>Aquificota</taxon>
        <taxon>Aquificia</taxon>
        <taxon>Desulfurobacteriales</taxon>
        <taxon>Desulfurobacteriaceae</taxon>
        <taxon>Phorcysia</taxon>
    </lineage>
</organism>
<evidence type="ECO:0000313" key="2">
    <source>
        <dbReference type="Proteomes" id="UP000295777"/>
    </source>
</evidence>
<accession>A0A4R1GEL5</accession>
<dbReference type="OrthoDB" id="141930at2"/>
<dbReference type="AlphaFoldDB" id="A0A4R1GEL5"/>
<proteinExistence type="predicted"/>
<evidence type="ECO:0000313" key="1">
    <source>
        <dbReference type="EMBL" id="TCK05293.1"/>
    </source>
</evidence>
<dbReference type="Proteomes" id="UP000295777">
    <property type="component" value="Unassembled WGS sequence"/>
</dbReference>
<evidence type="ECO:0008006" key="3">
    <source>
        <dbReference type="Google" id="ProtNLM"/>
    </source>
</evidence>
<protein>
    <recommendedName>
        <fullName evidence="3">DUF505 domain-containing protein</fullName>
    </recommendedName>
</protein>
<name>A0A4R1GEL5_9BACT</name>
<dbReference type="EMBL" id="SMFV01000002">
    <property type="protein sequence ID" value="TCK05293.1"/>
    <property type="molecule type" value="Genomic_DNA"/>
</dbReference>
<sequence length="647" mass="74405">MVIRKEHALALLRVREEELNNAPACQLFMKSEEPPYLELERMNLLRMVRPLEYSLTYWGRALANIIDEMVSKGLIEHPSKWDEDFRWLGSEVIMMIETAIENGDVPGPLTEEELKKRGFVEEKKVEKKGTVVVINQYAKDVYDIFKNAHPRLIIDRELCQYIKEMPAGPAESSMLPAGGRFPILMGAMRLLAFSVPTSDVYALTALGQEIKKACECLAPTYETVISEDIMDSLARVIDEGVEALTDEEKEVLMALAYIDGEGNILPAGEHLLEAYRIWKERCFRPVKSINVEILDAELLKAIREVWKHHESDPSVMPTVDELVHYMFYKPLKDYKHLIQHYGRRLYQDLGYQKKEEIMKKFSEVKTAEELFKSFYEKGNKWYEKMYDIVQESLYTLESFNLIRAEEKEGKKVHYLTEYGEKVLEDMEKRGIREIPAVAVKAITLTNKEFASPNVDWYRKAVDAQLVGGGEATEAGKMYAQMAYEIRRLPHITRFELQVLHKIPERGFFVKDVYEQFDETWKEEVEYALNKLEARGYIDILQNEAIVLTEAGKLIKRALSGTPEGFANPITPLAVRVLEALRKVGTLYEKEKKVRVLPKNFAEAMKLSGLDPESFEKELIVLRASNLIGKNSINEAGLLILEALEKLN</sequence>
<dbReference type="InterPro" id="IPR007548">
    <property type="entry name" value="DUF505"/>
</dbReference>
<dbReference type="Pfam" id="PF04458">
    <property type="entry name" value="DUF505"/>
    <property type="match status" value="1"/>
</dbReference>
<keyword evidence="2" id="KW-1185">Reference proteome</keyword>
<gene>
    <name evidence="1" type="ORF">CLV27_0720</name>
</gene>
<dbReference type="RefSeq" id="WP_132525891.1">
    <property type="nucleotide sequence ID" value="NZ_SMFV01000002.1"/>
</dbReference>
<reference evidence="1 2" key="1">
    <citation type="submission" date="2019-03" db="EMBL/GenBank/DDBJ databases">
        <title>Genomic Encyclopedia of Archaeal and Bacterial Type Strains, Phase II (KMG-II): from individual species to whole genera.</title>
        <authorList>
            <person name="Goeker M."/>
        </authorList>
    </citation>
    <scope>NUCLEOTIDE SEQUENCE [LARGE SCALE GENOMIC DNA]</scope>
    <source>
        <strain evidence="1 2">DSM 24425</strain>
    </source>
</reference>
<comment type="caution">
    <text evidence="1">The sequence shown here is derived from an EMBL/GenBank/DDBJ whole genome shotgun (WGS) entry which is preliminary data.</text>
</comment>